<dbReference type="Gene3D" id="3.40.50.920">
    <property type="match status" value="1"/>
</dbReference>
<dbReference type="KEGG" id="mear:Mpt1_c05550"/>
<feature type="domain" description="Pyruvate:ferredoxin oxidoreductase core" evidence="3">
    <location>
        <begin position="244"/>
        <end position="336"/>
    </location>
</feature>
<dbReference type="Pfam" id="PF17147">
    <property type="entry name" value="PFOR_II"/>
    <property type="match status" value="1"/>
</dbReference>
<dbReference type="RefSeq" id="WP_048111878.1">
    <property type="nucleotide sequence ID" value="NZ_CP010070.1"/>
</dbReference>
<evidence type="ECO:0000256" key="1">
    <source>
        <dbReference type="ARBA" id="ARBA00023002"/>
    </source>
</evidence>
<reference evidence="4 5" key="1">
    <citation type="journal article" date="2014" name="Appl. Environ. Microbiol.">
        <title>Comparative Genome Analysis of 'Candidatus Methanoplasma termitum' Indicates a New Mode of Energy Metabolism in the Seventh Order of Methanogens.</title>
        <authorList>
            <person name="Lang K."/>
            <person name="Schuldes J."/>
            <person name="Klingl A."/>
            <person name="Poehlein A."/>
            <person name="Daniel R."/>
            <person name="Brune A."/>
        </authorList>
    </citation>
    <scope>NUCLEOTIDE SEQUENCE [LARGE SCALE GENOMIC DNA]</scope>
    <source>
        <strain evidence="5">Mpt1</strain>
    </source>
</reference>
<dbReference type="InterPro" id="IPR052368">
    <property type="entry name" value="2-oxoacid_oxidoreductase"/>
</dbReference>
<dbReference type="SUPFAM" id="SSF52922">
    <property type="entry name" value="TK C-terminal domain-like"/>
    <property type="match status" value="1"/>
</dbReference>
<organism evidence="4 5">
    <name type="scientific">Candidatus Methanoplasma termitum</name>
    <dbReference type="NCBI Taxonomy" id="1577791"/>
    <lineage>
        <taxon>Archaea</taxon>
        <taxon>Methanobacteriati</taxon>
        <taxon>Thermoplasmatota</taxon>
        <taxon>Thermoplasmata</taxon>
        <taxon>Methanomassiliicoccales</taxon>
        <taxon>Methanomassiliicoccaceae</taxon>
        <taxon>Candidatus Methanoplasma</taxon>
    </lineage>
</organism>
<dbReference type="GO" id="GO:0006082">
    <property type="term" value="P:organic acid metabolic process"/>
    <property type="evidence" value="ECO:0007669"/>
    <property type="project" value="UniProtKB-ARBA"/>
</dbReference>
<evidence type="ECO:0000313" key="5">
    <source>
        <dbReference type="Proteomes" id="UP000030787"/>
    </source>
</evidence>
<dbReference type="EC" id="1.2.7.7" evidence="4"/>
<evidence type="ECO:0000259" key="2">
    <source>
        <dbReference type="Pfam" id="PF01855"/>
    </source>
</evidence>
<feature type="domain" description="Pyruvate flavodoxin/ferredoxin oxidoreductase pyrimidine binding" evidence="2">
    <location>
        <begin position="14"/>
        <end position="229"/>
    </location>
</feature>
<proteinExistence type="predicted"/>
<keyword evidence="1 4" id="KW-0560">Oxidoreductase</keyword>
<dbReference type="STRING" id="1577791.Mpt1_c05550"/>
<dbReference type="GO" id="GO:0043807">
    <property type="term" value="F:3-methyl-2-oxobutanoate dehydrogenase (ferredoxin) activity"/>
    <property type="evidence" value="ECO:0007669"/>
    <property type="project" value="UniProtKB-EC"/>
</dbReference>
<evidence type="ECO:0000313" key="4">
    <source>
        <dbReference type="EMBL" id="AIZ56445.1"/>
    </source>
</evidence>
<dbReference type="Gene3D" id="3.40.50.970">
    <property type="match status" value="1"/>
</dbReference>
<dbReference type="InterPro" id="IPR002880">
    <property type="entry name" value="Pyrv_Fd/Flavodoxin_OxRdtase_N"/>
</dbReference>
<dbReference type="PANTHER" id="PTHR43088">
    <property type="entry name" value="SUBUNIT OF PYRUVATE:FLAVODOXIN OXIDOREDUCTASE-RELATED"/>
    <property type="match status" value="1"/>
</dbReference>
<evidence type="ECO:0000259" key="3">
    <source>
        <dbReference type="Pfam" id="PF17147"/>
    </source>
</evidence>
<dbReference type="PANTHER" id="PTHR43088:SF1">
    <property type="entry name" value="SUBUNIT OF PYRUVATE:FLAVODOXIN OXIDOREDUCTASE"/>
    <property type="match status" value="1"/>
</dbReference>
<name>A0A0A7LBB0_9ARCH</name>
<dbReference type="GeneID" id="24818221"/>
<dbReference type="InterPro" id="IPR029061">
    <property type="entry name" value="THDP-binding"/>
</dbReference>
<keyword evidence="5" id="KW-1185">Reference proteome</keyword>
<dbReference type="NCBIfam" id="NF005507">
    <property type="entry name" value="PRK07119.1"/>
    <property type="match status" value="1"/>
</dbReference>
<protein>
    <submittedName>
        <fullName evidence="4">VorB protein</fullName>
        <ecNumber evidence="4">1.2.7.7</ecNumber>
    </submittedName>
</protein>
<sequence length="349" mass="37495">MRKFMKGNDAVMIGAIYAGVDAYFGYPITPASEIAHAAAEHLPCLGKVFLQAECETGSANMMYGAASAGKKVMSASSGPGMSLMQEGLSYMAGSQLPAVIVDIMRAGPGLGNIFPEQGDYNQAVKGGGHGNYKPITLAPASVQEMCDLTILAFDLAFKYRNPAVVLADAVLGQMMESITVPEKVSGTYETDAWSVKGTAKTKNNLICSIFLDADRQEMHNVRLDKKYKEMEKEARAELYLTEDAEIILTGYGTSARIARSAVDALREKGVKAGLFRPITLSPFPTGKLNSCASGKKIIVVEMSNGQYRDDIIMHLEKKKQVILFNRMGGNLPKVSELVETAEKAAGGKA</sequence>
<dbReference type="AlphaFoldDB" id="A0A0A7LBB0"/>
<gene>
    <name evidence="4" type="primary">vorB</name>
    <name evidence="4" type="ORF">Mpt1_c05550</name>
</gene>
<accession>A0A0A7LBB0</accession>
<dbReference type="CDD" id="cd07034">
    <property type="entry name" value="TPP_PYR_PFOR_IOR-alpha_like"/>
    <property type="match status" value="1"/>
</dbReference>
<dbReference type="GO" id="GO:0044272">
    <property type="term" value="P:sulfur compound biosynthetic process"/>
    <property type="evidence" value="ECO:0007669"/>
    <property type="project" value="UniProtKB-ARBA"/>
</dbReference>
<dbReference type="InterPro" id="IPR009014">
    <property type="entry name" value="Transketo_C/PFOR_II"/>
</dbReference>
<dbReference type="EMBL" id="CP010070">
    <property type="protein sequence ID" value="AIZ56445.1"/>
    <property type="molecule type" value="Genomic_DNA"/>
</dbReference>
<dbReference type="Pfam" id="PF01855">
    <property type="entry name" value="POR_N"/>
    <property type="match status" value="1"/>
</dbReference>
<dbReference type="SUPFAM" id="SSF52518">
    <property type="entry name" value="Thiamin diphosphate-binding fold (THDP-binding)"/>
    <property type="match status" value="1"/>
</dbReference>
<dbReference type="InterPro" id="IPR033412">
    <property type="entry name" value="PFOR_II"/>
</dbReference>
<dbReference type="HOGENOM" id="CLU_017038_0_0_2"/>
<dbReference type="Proteomes" id="UP000030787">
    <property type="component" value="Chromosome"/>
</dbReference>
<dbReference type="OrthoDB" id="31112at2157"/>